<organism evidence="2 3">
    <name type="scientific">Aspergillus leporis</name>
    <dbReference type="NCBI Taxonomy" id="41062"/>
    <lineage>
        <taxon>Eukaryota</taxon>
        <taxon>Fungi</taxon>
        <taxon>Dikarya</taxon>
        <taxon>Ascomycota</taxon>
        <taxon>Pezizomycotina</taxon>
        <taxon>Eurotiomycetes</taxon>
        <taxon>Eurotiomycetidae</taxon>
        <taxon>Eurotiales</taxon>
        <taxon>Aspergillaceae</taxon>
        <taxon>Aspergillus</taxon>
        <taxon>Aspergillus subgen. Circumdati</taxon>
    </lineage>
</organism>
<dbReference type="Proteomes" id="UP000326565">
    <property type="component" value="Unassembled WGS sequence"/>
</dbReference>
<dbReference type="AlphaFoldDB" id="A0A5N5X865"/>
<accession>A0A5N5X865</accession>
<dbReference type="PANTHER" id="PTHR47779">
    <property type="entry name" value="SYNTHASE (CCG-9), PUTATIVE (AFU_ORTHOLOGUE AFUA_3G12100)-RELATED"/>
    <property type="match status" value="1"/>
</dbReference>
<keyword evidence="3" id="KW-1185">Reference proteome</keyword>
<proteinExistence type="predicted"/>
<dbReference type="InterPro" id="IPR052078">
    <property type="entry name" value="Trehalose_Metab_GTase"/>
</dbReference>
<dbReference type="SUPFAM" id="SSF53756">
    <property type="entry name" value="UDP-Glycosyltransferase/glycogen phosphorylase"/>
    <property type="match status" value="1"/>
</dbReference>
<name>A0A5N5X865_9EURO</name>
<sequence length="661" mass="74729">MSERREANKRIASAHTFLENIYAGISVLRSDKSARRVAIAIRNSTYLVDCFVCEMPVETSDTSAHTVCERIVSALHSYSDKYKEKIAGAALPLSLANKYPALCPRLWQQLDIVPLVLGHKGRAREDVDQGELSTFLGWDKKELDEQADSMVRKCIRSFGIGHILQAHVGLGSLVEVDRNFRVRLADVKNYEETVGSRTWSVAQHYARELKQKEVKIAFFSMTSHGRPDTHTRHALVRLLHCLGVNVEWYVPKPRPGIYHIIRKIQDALEGLGDPDEHLTIDEELRILEWVYENARRHWLSEGDPLQARRYGGADVVVIDDAPLAPAALLSKQADPERPVIFENRIQFEHDRPGDSTRLSARAWDFLRTRMKHVDIVISQVPKALAPNIMPEKKVGYIPVSVDQLDGFNKNMRDSDIAFYGREFNSLCRTLETPTIKYPEEEYILHLSQFRSLEETITVLNAYQNFYNQCIDAAFEKSLPKLLIYHYGPSRSSKSTLIYDAILSHIEINMPGLASSICIMQIGPPDQLWNALLTNAKIVIEFSLSEGIPSMLLAAVQKGKPIITVKEIGLFSFTGNVDNILFVEKGDADTIALLLFDLWSDPGLADQMALREPRKLRDELTTVGNAVNWLFLASELSREGSFMEPDGENIFQLANRGVDLYV</sequence>
<evidence type="ECO:0000313" key="2">
    <source>
        <dbReference type="EMBL" id="KAB8075492.1"/>
    </source>
</evidence>
<gene>
    <name evidence="2" type="ORF">BDV29DRAFT_171815</name>
</gene>
<feature type="domain" description="Trehalose synthase N-terminal" evidence="1">
    <location>
        <begin position="231"/>
        <end position="382"/>
    </location>
</feature>
<evidence type="ECO:0000313" key="3">
    <source>
        <dbReference type="Proteomes" id="UP000326565"/>
    </source>
</evidence>
<dbReference type="Gene3D" id="3.40.50.2000">
    <property type="entry name" value="Glycogen Phosphorylase B"/>
    <property type="match status" value="2"/>
</dbReference>
<protein>
    <recommendedName>
        <fullName evidence="1">Trehalose synthase N-terminal domain-containing protein</fullName>
    </recommendedName>
</protein>
<dbReference type="EMBL" id="ML732193">
    <property type="protein sequence ID" value="KAB8075492.1"/>
    <property type="molecule type" value="Genomic_DNA"/>
</dbReference>
<evidence type="ECO:0000259" key="1">
    <source>
        <dbReference type="Pfam" id="PF21269"/>
    </source>
</evidence>
<dbReference type="Pfam" id="PF21269">
    <property type="entry name" value="TreT_GT1"/>
    <property type="match status" value="1"/>
</dbReference>
<reference evidence="2 3" key="1">
    <citation type="submission" date="2019-04" db="EMBL/GenBank/DDBJ databases">
        <title>Friends and foes A comparative genomics study of 23 Aspergillus species from section Flavi.</title>
        <authorList>
            <consortium name="DOE Joint Genome Institute"/>
            <person name="Kjaerbolling I."/>
            <person name="Vesth T."/>
            <person name="Frisvad J.C."/>
            <person name="Nybo J.L."/>
            <person name="Theobald S."/>
            <person name="Kildgaard S."/>
            <person name="Isbrandt T."/>
            <person name="Kuo A."/>
            <person name="Sato A."/>
            <person name="Lyhne E.K."/>
            <person name="Kogle M.E."/>
            <person name="Wiebenga A."/>
            <person name="Kun R.S."/>
            <person name="Lubbers R.J."/>
            <person name="Makela M.R."/>
            <person name="Barry K."/>
            <person name="Chovatia M."/>
            <person name="Clum A."/>
            <person name="Daum C."/>
            <person name="Haridas S."/>
            <person name="He G."/>
            <person name="LaButti K."/>
            <person name="Lipzen A."/>
            <person name="Mondo S."/>
            <person name="Riley R."/>
            <person name="Salamov A."/>
            <person name="Simmons B.A."/>
            <person name="Magnuson J.K."/>
            <person name="Henrissat B."/>
            <person name="Mortensen U.H."/>
            <person name="Larsen T.O."/>
            <person name="Devries R.P."/>
            <person name="Grigoriev I.V."/>
            <person name="Machida M."/>
            <person name="Baker S.E."/>
            <person name="Andersen M.R."/>
        </authorList>
    </citation>
    <scope>NUCLEOTIDE SEQUENCE [LARGE SCALE GENOMIC DNA]</scope>
    <source>
        <strain evidence="2 3">CBS 151.66</strain>
    </source>
</reference>
<dbReference type="OrthoDB" id="937291at2759"/>
<dbReference type="InterPro" id="IPR049438">
    <property type="entry name" value="TreT_GT1"/>
</dbReference>
<dbReference type="PANTHER" id="PTHR47779:SF2">
    <property type="entry name" value="SHOCK TREHALOSE SYNTHASE, PUTATIVE (AFU_ORTHOLOGUE AFUA_5G14780)-RELATED"/>
    <property type="match status" value="1"/>
</dbReference>